<evidence type="ECO:0000313" key="2">
    <source>
        <dbReference type="EMBL" id="OGF67028.1"/>
    </source>
</evidence>
<comment type="caution">
    <text evidence="2">The sequence shown here is derived from an EMBL/GenBank/DDBJ whole genome shotgun (WGS) entry which is preliminary data.</text>
</comment>
<keyword evidence="1" id="KW-0472">Membrane</keyword>
<keyword evidence="1" id="KW-0812">Transmembrane</keyword>
<feature type="transmembrane region" description="Helical" evidence="1">
    <location>
        <begin position="12"/>
        <end position="29"/>
    </location>
</feature>
<feature type="transmembrane region" description="Helical" evidence="1">
    <location>
        <begin position="203"/>
        <end position="231"/>
    </location>
</feature>
<sequence>MIHFMNKSTAFIYLFFTIALYLCFAPFTIKSDAIIYYAMSEAISQHRLSLEEEMYLDVYLVRRSIALPYSDELKLANPYYPGFALVYYPFLKCAHLLDPLNYFKQNNMLFSTFSRIRYSKIFMLWIANMFFLWCSFIVLHKIAKSLFPMKDYEIMLILFALFLSTSWMSYATLDYLFLHNMEIMISSLFVAWWLKQKYSSSSYYLVLGILFSLLFSIRVVNAVVFIVFIFHAVYQSKCSDSRYVALLKAGVFLVCGVTPIGLFIAYYNQQIFGSIFSFGYAKDLLVWSSGFVESIYAFFSRILFYFLHPARGLFIWSPLAILSIVGIFVYRQKRFITYLMLFSLALFTLIISQYRIWWGGSSYGQRFFLVCMPFFVIGLCSFMNWKRKFAIILSIFFSIYSLFLYSLYLGNATRGEGELFTPWSLIKNAYENPSYISSSIASNSYDSPFNAFKWTMMKLGQPSFDTIRLTTASPIDDIRYPMPASLNNRTVSFYIQVFLNNAEQFPRDFLLSVYTENIIIKGNNSTFELAHIGFPSPFILLKFNQEALNTRGVWINYNTLLMKAKGAILLLGVVDYTSGDLIHYYEVKSTAEYDFTKNTFMAKSLLYDAGSPLYSKYKITSSENNNTVILFWQAKRNIPFCIEVFKASKDEQVIIPKGLRPLSRQYFKGMLWIIAEKELIFNDME</sequence>
<evidence type="ECO:0000256" key="1">
    <source>
        <dbReference type="SAM" id="Phobius"/>
    </source>
</evidence>
<dbReference type="EMBL" id="MFGW01000074">
    <property type="protein sequence ID" value="OGF67028.1"/>
    <property type="molecule type" value="Genomic_DNA"/>
</dbReference>
<gene>
    <name evidence="2" type="ORF">A2Y62_10750</name>
</gene>
<feature type="transmembrane region" description="Helical" evidence="1">
    <location>
        <begin position="389"/>
        <end position="408"/>
    </location>
</feature>
<organism evidence="2 3">
    <name type="scientific">Candidatus Fischerbacteria bacterium RBG_13_37_8</name>
    <dbReference type="NCBI Taxonomy" id="1817863"/>
    <lineage>
        <taxon>Bacteria</taxon>
        <taxon>Candidatus Fischeribacteriota</taxon>
    </lineage>
</organism>
<feature type="transmembrane region" description="Helical" evidence="1">
    <location>
        <begin position="313"/>
        <end position="330"/>
    </location>
</feature>
<proteinExistence type="predicted"/>
<evidence type="ECO:0008006" key="4">
    <source>
        <dbReference type="Google" id="ProtNLM"/>
    </source>
</evidence>
<feature type="transmembrane region" description="Helical" evidence="1">
    <location>
        <begin position="121"/>
        <end position="140"/>
    </location>
</feature>
<reference evidence="2 3" key="1">
    <citation type="journal article" date="2016" name="Nat. Commun.">
        <title>Thousands of microbial genomes shed light on interconnected biogeochemical processes in an aquifer system.</title>
        <authorList>
            <person name="Anantharaman K."/>
            <person name="Brown C.T."/>
            <person name="Hug L.A."/>
            <person name="Sharon I."/>
            <person name="Castelle C.J."/>
            <person name="Probst A.J."/>
            <person name="Thomas B.C."/>
            <person name="Singh A."/>
            <person name="Wilkins M.J."/>
            <person name="Karaoz U."/>
            <person name="Brodie E.L."/>
            <person name="Williams K.H."/>
            <person name="Hubbard S.S."/>
            <person name="Banfield J.F."/>
        </authorList>
    </citation>
    <scope>NUCLEOTIDE SEQUENCE [LARGE SCALE GENOMIC DNA]</scope>
</reference>
<protein>
    <recommendedName>
        <fullName evidence="4">Glycosyltransferase RgtA/B/C/D-like domain-containing protein</fullName>
    </recommendedName>
</protein>
<keyword evidence="1" id="KW-1133">Transmembrane helix</keyword>
<feature type="transmembrane region" description="Helical" evidence="1">
    <location>
        <begin position="176"/>
        <end position="194"/>
    </location>
</feature>
<name>A0A1F5VUM8_9BACT</name>
<evidence type="ECO:0000313" key="3">
    <source>
        <dbReference type="Proteomes" id="UP000178943"/>
    </source>
</evidence>
<accession>A0A1F5VUM8</accession>
<dbReference type="AlphaFoldDB" id="A0A1F5VUM8"/>
<feature type="transmembrane region" description="Helical" evidence="1">
    <location>
        <begin position="243"/>
        <end position="264"/>
    </location>
</feature>
<dbReference type="STRING" id="1817863.A2Y62_10750"/>
<dbReference type="Proteomes" id="UP000178943">
    <property type="component" value="Unassembled WGS sequence"/>
</dbReference>
<feature type="transmembrane region" description="Helical" evidence="1">
    <location>
        <begin position="363"/>
        <end position="382"/>
    </location>
</feature>
<feature type="transmembrane region" description="Helical" evidence="1">
    <location>
        <begin position="337"/>
        <end position="357"/>
    </location>
</feature>
<feature type="transmembrane region" description="Helical" evidence="1">
    <location>
        <begin position="152"/>
        <end position="170"/>
    </location>
</feature>